<accession>A0A927AVY9</accession>
<evidence type="ECO:0000313" key="2">
    <source>
        <dbReference type="Proteomes" id="UP000598820"/>
    </source>
</evidence>
<dbReference type="AlphaFoldDB" id="A0A927AVY9"/>
<proteinExistence type="predicted"/>
<evidence type="ECO:0000313" key="1">
    <source>
        <dbReference type="EMBL" id="MBD2705376.1"/>
    </source>
</evidence>
<sequence>MDDTDEGQEQENKRAMETQVTLTIWTGVAYGAVKRVVVPYMYGADMKTAMEGYACEHGFTLALSGEEGNAGLYWNDEGQLVRLAVERTE</sequence>
<name>A0A927AVY9_9BACT</name>
<organism evidence="1 2">
    <name type="scientific">Spirosoma profusum</name>
    <dbReference type="NCBI Taxonomy" id="2771354"/>
    <lineage>
        <taxon>Bacteria</taxon>
        <taxon>Pseudomonadati</taxon>
        <taxon>Bacteroidota</taxon>
        <taxon>Cytophagia</taxon>
        <taxon>Cytophagales</taxon>
        <taxon>Cytophagaceae</taxon>
        <taxon>Spirosoma</taxon>
    </lineage>
</organism>
<dbReference type="RefSeq" id="WP_190892718.1">
    <property type="nucleotide sequence ID" value="NZ_JACWZY010000054.1"/>
</dbReference>
<reference evidence="1" key="1">
    <citation type="submission" date="2020-09" db="EMBL/GenBank/DDBJ databases">
        <authorList>
            <person name="Kim M.K."/>
        </authorList>
    </citation>
    <scope>NUCLEOTIDE SEQUENCE</scope>
    <source>
        <strain evidence="1">BT702</strain>
    </source>
</reference>
<comment type="caution">
    <text evidence="1">The sequence shown here is derived from an EMBL/GenBank/DDBJ whole genome shotgun (WGS) entry which is preliminary data.</text>
</comment>
<dbReference type="Proteomes" id="UP000598820">
    <property type="component" value="Unassembled WGS sequence"/>
</dbReference>
<keyword evidence="2" id="KW-1185">Reference proteome</keyword>
<gene>
    <name evidence="1" type="ORF">IC229_32480</name>
</gene>
<protein>
    <submittedName>
        <fullName evidence="1">Uncharacterized protein</fullName>
    </submittedName>
</protein>
<dbReference type="EMBL" id="JACWZY010000054">
    <property type="protein sequence ID" value="MBD2705376.1"/>
    <property type="molecule type" value="Genomic_DNA"/>
</dbReference>